<proteinExistence type="predicted"/>
<keyword evidence="2" id="KW-0645">Protease</keyword>
<organism evidence="9 10">
    <name type="scientific">Halobaculum gomorrense</name>
    <dbReference type="NCBI Taxonomy" id="43928"/>
    <lineage>
        <taxon>Archaea</taxon>
        <taxon>Methanobacteriati</taxon>
        <taxon>Methanobacteriota</taxon>
        <taxon>Stenosarchaea group</taxon>
        <taxon>Halobacteria</taxon>
        <taxon>Halobacteriales</taxon>
        <taxon>Haloferacaceae</taxon>
        <taxon>Halobaculum</taxon>
    </lineage>
</organism>
<dbReference type="InterPro" id="IPR013647">
    <property type="entry name" value="OligopepF_N_dom"/>
</dbReference>
<evidence type="ECO:0000256" key="6">
    <source>
        <dbReference type="ARBA" id="ARBA00023049"/>
    </source>
</evidence>
<dbReference type="InterPro" id="IPR004438">
    <property type="entry name" value="Peptidase_M3B"/>
</dbReference>
<feature type="domain" description="Oligopeptidase F N-terminal" evidence="8">
    <location>
        <begin position="114"/>
        <end position="183"/>
    </location>
</feature>
<dbReference type="AlphaFoldDB" id="A0A1M5LZG6"/>
<evidence type="ECO:0000256" key="4">
    <source>
        <dbReference type="ARBA" id="ARBA00022801"/>
    </source>
</evidence>
<dbReference type="Gene3D" id="1.10.1370.20">
    <property type="entry name" value="Oligoendopeptidase f, C-terminal domain"/>
    <property type="match status" value="1"/>
</dbReference>
<evidence type="ECO:0000313" key="9">
    <source>
        <dbReference type="EMBL" id="SHG70408.1"/>
    </source>
</evidence>
<dbReference type="EMBL" id="FQWV01000002">
    <property type="protein sequence ID" value="SHG70408.1"/>
    <property type="molecule type" value="Genomic_DNA"/>
</dbReference>
<dbReference type="RefSeq" id="WP_073307153.1">
    <property type="nucleotide sequence ID" value="NZ_FQWV01000002.1"/>
</dbReference>
<keyword evidence="4" id="KW-0378">Hydrolase</keyword>
<reference evidence="9 10" key="1">
    <citation type="submission" date="2016-11" db="EMBL/GenBank/DDBJ databases">
        <authorList>
            <person name="Jaros S."/>
            <person name="Januszkiewicz K."/>
            <person name="Wedrychowicz H."/>
        </authorList>
    </citation>
    <scope>NUCLEOTIDE SEQUENCE [LARGE SCALE GENOMIC DNA]</scope>
    <source>
        <strain evidence="9 10">DSM 9297</strain>
    </source>
</reference>
<evidence type="ECO:0000256" key="2">
    <source>
        <dbReference type="ARBA" id="ARBA00022670"/>
    </source>
</evidence>
<dbReference type="InterPro" id="IPR045090">
    <property type="entry name" value="Pept_M3A_M3B"/>
</dbReference>
<gene>
    <name evidence="9" type="ORF">SAMN05443636_0831</name>
</gene>
<dbReference type="STRING" id="43928.SAMN05443636_0831"/>
<dbReference type="Proteomes" id="UP000184357">
    <property type="component" value="Unassembled WGS sequence"/>
</dbReference>
<dbReference type="GO" id="GO:0006518">
    <property type="term" value="P:peptide metabolic process"/>
    <property type="evidence" value="ECO:0007669"/>
    <property type="project" value="TreeGrafter"/>
</dbReference>
<dbReference type="OrthoDB" id="275607at2157"/>
<sequence>MSSVPERSEIDEEYKWSIDSIYADDEEWEAAYEEVEERLDDLRAYEGRAAESAATLRDLLATYEEVFREVAKVTSYARLRSNEDTRDQEYQAMSSKAQALSAEASSASSYLEPELQELDWSDVEELIDEEPALAEYEQYLDDVLRMKPHTRSAEVEELLADLSEVTGAAGEAYSMLSNADMMFPTVEDPDGDDIEISQGNFTTLLQKPDREFRQRVHEAFYGEWETVRNTVGTTLAKSVKKDVKLAEARDYDTAREAALDGPNVPVEVYDTLVDTVRDNLDSLGRHADLKRKALDVDTLEMWDLYMSLTGDEGPDISYEEAKEHVVEAVAPLGKEYQRRMAEGLESRWVDVYENRGKRSGAYSAGTYDTQPFIMMNYQDDVSSMYTLAHELGHSLHSELAKEAQPWQYADYEIFVAEVASTVNETLLTKHLLENAEDDELRIHALDQYLERFRSTLFRQTMFAAFEQAIHEHDEAGKPLTPDVFDELYGDLKAEFYAHTDATVDDHIRREWMRIPHFYYNFYVYQYSTGISAAAAIVDRIESEGEVAAGEYRTALRAGGSEYPIDVLDIAGIDMTDSEPIESAIGVYDDYLDEAEALLEL</sequence>
<evidence type="ECO:0000256" key="1">
    <source>
        <dbReference type="ARBA" id="ARBA00001947"/>
    </source>
</evidence>
<accession>A0A1M5LZG6</accession>
<protein>
    <submittedName>
        <fullName evidence="9">Oligopeptidase F. Metallo peptidase. MEROPS family M03B</fullName>
    </submittedName>
</protein>
<keyword evidence="6" id="KW-0482">Metalloprotease</keyword>
<dbReference type="Gene3D" id="1.20.140.70">
    <property type="entry name" value="Oligopeptidase f, N-terminal domain"/>
    <property type="match status" value="1"/>
</dbReference>
<dbReference type="InterPro" id="IPR042088">
    <property type="entry name" value="OligoPept_F_C"/>
</dbReference>
<evidence type="ECO:0000259" key="7">
    <source>
        <dbReference type="Pfam" id="PF01432"/>
    </source>
</evidence>
<dbReference type="Pfam" id="PF01432">
    <property type="entry name" value="Peptidase_M3"/>
    <property type="match status" value="1"/>
</dbReference>
<evidence type="ECO:0000256" key="5">
    <source>
        <dbReference type="ARBA" id="ARBA00022833"/>
    </source>
</evidence>
<keyword evidence="5" id="KW-0862">Zinc</keyword>
<evidence type="ECO:0000259" key="8">
    <source>
        <dbReference type="Pfam" id="PF08439"/>
    </source>
</evidence>
<dbReference type="GO" id="GO:0004222">
    <property type="term" value="F:metalloendopeptidase activity"/>
    <property type="evidence" value="ECO:0007669"/>
    <property type="project" value="InterPro"/>
</dbReference>
<dbReference type="GO" id="GO:0046872">
    <property type="term" value="F:metal ion binding"/>
    <property type="evidence" value="ECO:0007669"/>
    <property type="project" value="UniProtKB-KW"/>
</dbReference>
<dbReference type="CDD" id="cd09608">
    <property type="entry name" value="M3B_PepF"/>
    <property type="match status" value="1"/>
</dbReference>
<dbReference type="PANTHER" id="PTHR11804:SF84">
    <property type="entry name" value="SACCHAROLYSIN"/>
    <property type="match status" value="1"/>
</dbReference>
<dbReference type="NCBIfam" id="TIGR00181">
    <property type="entry name" value="pepF"/>
    <property type="match status" value="1"/>
</dbReference>
<dbReference type="Pfam" id="PF08439">
    <property type="entry name" value="Peptidase_M3_N"/>
    <property type="match status" value="1"/>
</dbReference>
<name>A0A1M5LZG6_9EURY</name>
<evidence type="ECO:0000256" key="3">
    <source>
        <dbReference type="ARBA" id="ARBA00022723"/>
    </source>
</evidence>
<comment type="cofactor">
    <cofactor evidence="1">
        <name>Zn(2+)</name>
        <dbReference type="ChEBI" id="CHEBI:29105"/>
    </cofactor>
</comment>
<dbReference type="GO" id="GO:0006508">
    <property type="term" value="P:proteolysis"/>
    <property type="evidence" value="ECO:0007669"/>
    <property type="project" value="UniProtKB-KW"/>
</dbReference>
<dbReference type="SUPFAM" id="SSF55486">
    <property type="entry name" value="Metalloproteases ('zincins'), catalytic domain"/>
    <property type="match status" value="1"/>
</dbReference>
<dbReference type="InterPro" id="IPR001567">
    <property type="entry name" value="Pept_M3A_M3B_dom"/>
</dbReference>
<keyword evidence="10" id="KW-1185">Reference proteome</keyword>
<keyword evidence="3" id="KW-0479">Metal-binding</keyword>
<dbReference type="Gene3D" id="1.10.287.830">
    <property type="entry name" value="putative peptidase helix hairpin domain like"/>
    <property type="match status" value="1"/>
</dbReference>
<feature type="domain" description="Peptidase M3A/M3B catalytic" evidence="7">
    <location>
        <begin position="204"/>
        <end position="585"/>
    </location>
</feature>
<dbReference type="PANTHER" id="PTHR11804">
    <property type="entry name" value="PROTEASE M3 THIMET OLIGOPEPTIDASE-RELATED"/>
    <property type="match status" value="1"/>
</dbReference>
<evidence type="ECO:0000313" key="10">
    <source>
        <dbReference type="Proteomes" id="UP000184357"/>
    </source>
</evidence>